<dbReference type="STRING" id="1079859.SAMN04515674_11738"/>
<sequence>MNNDRLSHLLAFFEEDPDDPFNIYALATEYLKSDLTKSRVLFENLLQNHPDYLATYYHAAQLYFDLEEMELAKTTYLKGIETATIQKKDKALKELKGAYQLFLDELTED</sequence>
<protein>
    <recommendedName>
        <fullName evidence="3">Tetratricopeptide repeat-containing protein</fullName>
    </recommendedName>
</protein>
<evidence type="ECO:0000313" key="1">
    <source>
        <dbReference type="EMBL" id="SFQ39640.1"/>
    </source>
</evidence>
<keyword evidence="2" id="KW-1185">Reference proteome</keyword>
<reference evidence="1 2" key="1">
    <citation type="submission" date="2016-10" db="EMBL/GenBank/DDBJ databases">
        <authorList>
            <person name="de Groot N.N."/>
        </authorList>
    </citation>
    <scope>NUCLEOTIDE SEQUENCE [LARGE SCALE GENOMIC DNA]</scope>
    <source>
        <strain evidence="2">E92,LMG 26720,CCM 7988</strain>
    </source>
</reference>
<proteinExistence type="predicted"/>
<name>A0A1I5Y6A2_9BACT</name>
<organism evidence="1 2">
    <name type="scientific">Pseudarcicella hirudinis</name>
    <dbReference type="NCBI Taxonomy" id="1079859"/>
    <lineage>
        <taxon>Bacteria</taxon>
        <taxon>Pseudomonadati</taxon>
        <taxon>Bacteroidota</taxon>
        <taxon>Cytophagia</taxon>
        <taxon>Cytophagales</taxon>
        <taxon>Flectobacillaceae</taxon>
        <taxon>Pseudarcicella</taxon>
    </lineage>
</organism>
<evidence type="ECO:0000313" key="2">
    <source>
        <dbReference type="Proteomes" id="UP000199306"/>
    </source>
</evidence>
<dbReference type="RefSeq" id="WP_092019298.1">
    <property type="nucleotide sequence ID" value="NZ_FOXH01000017.1"/>
</dbReference>
<dbReference type="Gene3D" id="1.25.40.10">
    <property type="entry name" value="Tetratricopeptide repeat domain"/>
    <property type="match status" value="1"/>
</dbReference>
<dbReference type="InterPro" id="IPR011990">
    <property type="entry name" value="TPR-like_helical_dom_sf"/>
</dbReference>
<dbReference type="OrthoDB" id="1524733at2"/>
<accession>A0A1I5Y6A2</accession>
<dbReference type="Proteomes" id="UP000199306">
    <property type="component" value="Unassembled WGS sequence"/>
</dbReference>
<dbReference type="EMBL" id="FOXH01000017">
    <property type="protein sequence ID" value="SFQ39640.1"/>
    <property type="molecule type" value="Genomic_DNA"/>
</dbReference>
<gene>
    <name evidence="1" type="ORF">SAMN04515674_11738</name>
</gene>
<dbReference type="SUPFAM" id="SSF48452">
    <property type="entry name" value="TPR-like"/>
    <property type="match status" value="1"/>
</dbReference>
<dbReference type="AlphaFoldDB" id="A0A1I5Y6A2"/>
<evidence type="ECO:0008006" key="3">
    <source>
        <dbReference type="Google" id="ProtNLM"/>
    </source>
</evidence>